<evidence type="ECO:0000259" key="11">
    <source>
        <dbReference type="PROSITE" id="PS52002"/>
    </source>
</evidence>
<name>A0ABQ9XWN9_9EUKA</name>
<protein>
    <recommendedName>
        <fullName evidence="10">Sm protein B</fullName>
    </recommendedName>
</protein>
<dbReference type="InterPro" id="IPR010920">
    <property type="entry name" value="LSM_dom_sf"/>
</dbReference>
<evidence type="ECO:0000256" key="10">
    <source>
        <dbReference type="ARBA" id="ARBA00041355"/>
    </source>
</evidence>
<evidence type="ECO:0000256" key="8">
    <source>
        <dbReference type="ARBA" id="ARBA00023242"/>
    </source>
</evidence>
<dbReference type="SMART" id="SM00651">
    <property type="entry name" value="Sm"/>
    <property type="match status" value="1"/>
</dbReference>
<comment type="caution">
    <text evidence="12">The sequence shown here is derived from an EMBL/GenBank/DDBJ whole genome shotgun (WGS) entry which is preliminary data.</text>
</comment>
<dbReference type="InterPro" id="IPR047575">
    <property type="entry name" value="Sm"/>
</dbReference>
<evidence type="ECO:0000256" key="9">
    <source>
        <dbReference type="ARBA" id="ARBA00023274"/>
    </source>
</evidence>
<dbReference type="PANTHER" id="PTHR10701">
    <property type="entry name" value="SMALL NUCLEAR RIBONUCLEOPROTEIN-ASSOCIATED PROTEIN B AND N"/>
    <property type="match status" value="1"/>
</dbReference>
<evidence type="ECO:0000256" key="1">
    <source>
        <dbReference type="ARBA" id="ARBA00004123"/>
    </source>
</evidence>
<dbReference type="GO" id="GO:1990904">
    <property type="term" value="C:ribonucleoprotein complex"/>
    <property type="evidence" value="ECO:0007669"/>
    <property type="project" value="UniProtKB-KW"/>
</dbReference>
<comment type="subcellular location">
    <subcellularLocation>
        <location evidence="2">Cytoplasm</location>
    </subcellularLocation>
    <subcellularLocation>
        <location evidence="1">Nucleus</location>
    </subcellularLocation>
</comment>
<keyword evidence="4" id="KW-0963">Cytoplasm</keyword>
<evidence type="ECO:0000256" key="5">
    <source>
        <dbReference type="ARBA" id="ARBA00022664"/>
    </source>
</evidence>
<evidence type="ECO:0000256" key="3">
    <source>
        <dbReference type="ARBA" id="ARBA00009123"/>
    </source>
</evidence>
<dbReference type="CDD" id="cd01717">
    <property type="entry name" value="Sm_B"/>
    <property type="match status" value="1"/>
</dbReference>
<dbReference type="Gene3D" id="2.30.30.100">
    <property type="match status" value="1"/>
</dbReference>
<gene>
    <name evidence="12" type="ORF">BLNAU_9242</name>
</gene>
<dbReference type="EMBL" id="JARBJD010000062">
    <property type="protein sequence ID" value="KAK2955891.1"/>
    <property type="molecule type" value="Genomic_DNA"/>
</dbReference>
<evidence type="ECO:0000256" key="4">
    <source>
        <dbReference type="ARBA" id="ARBA00022490"/>
    </source>
</evidence>
<reference evidence="12 13" key="1">
    <citation type="journal article" date="2022" name="bioRxiv">
        <title>Genomics of Preaxostyla Flagellates Illuminates Evolutionary Transitions and the Path Towards Mitochondrial Loss.</title>
        <authorList>
            <person name="Novak L.V.F."/>
            <person name="Treitli S.C."/>
            <person name="Pyrih J."/>
            <person name="Halakuc P."/>
            <person name="Pipaliya S.V."/>
            <person name="Vacek V."/>
            <person name="Brzon O."/>
            <person name="Soukal P."/>
            <person name="Eme L."/>
            <person name="Dacks J.B."/>
            <person name="Karnkowska A."/>
            <person name="Elias M."/>
            <person name="Hampl V."/>
        </authorList>
    </citation>
    <scope>NUCLEOTIDE SEQUENCE [LARGE SCALE GENOMIC DNA]</scope>
    <source>
        <strain evidence="12">NAU3</strain>
        <tissue evidence="12">Gut</tissue>
    </source>
</reference>
<evidence type="ECO:0000256" key="7">
    <source>
        <dbReference type="ARBA" id="ARBA00023187"/>
    </source>
</evidence>
<accession>A0ABQ9XWN9</accession>
<organism evidence="12 13">
    <name type="scientific">Blattamonas nauphoetae</name>
    <dbReference type="NCBI Taxonomy" id="2049346"/>
    <lineage>
        <taxon>Eukaryota</taxon>
        <taxon>Metamonada</taxon>
        <taxon>Preaxostyla</taxon>
        <taxon>Oxymonadida</taxon>
        <taxon>Blattamonas</taxon>
    </lineage>
</organism>
<sequence>MTSRKTKIQNYLDWRVRVVLTDGRYFVGKFKSSDRFYNLILVEAEEVRTVKAKKGVEEQEEKRFLGIILLRGECIVTMIPEQPPPKNKETAAQKPVVPTTAIPIARGMPAPIAGGGALPVMTAPWAGNQMVPQPMMQMGRGMPMPGQFPMMTNQWGTNPMIPAPFPLAQPRH</sequence>
<evidence type="ECO:0000313" key="12">
    <source>
        <dbReference type="EMBL" id="KAK2955891.1"/>
    </source>
</evidence>
<feature type="domain" description="Sm" evidence="11">
    <location>
        <begin position="3"/>
        <end position="84"/>
    </location>
</feature>
<evidence type="ECO:0000313" key="13">
    <source>
        <dbReference type="Proteomes" id="UP001281761"/>
    </source>
</evidence>
<dbReference type="PANTHER" id="PTHR10701:SF0">
    <property type="entry name" value="SMALL NUCLEAR RIBONUCLEOPROTEIN-ASSOCIATED PROTEIN B"/>
    <property type="match status" value="1"/>
</dbReference>
<comment type="similarity">
    <text evidence="3">Belongs to the snRNP SmB/SmN family.</text>
</comment>
<dbReference type="Pfam" id="PF01423">
    <property type="entry name" value="LSM"/>
    <property type="match status" value="1"/>
</dbReference>
<dbReference type="Proteomes" id="UP001281761">
    <property type="component" value="Unassembled WGS sequence"/>
</dbReference>
<keyword evidence="5" id="KW-0507">mRNA processing</keyword>
<keyword evidence="9 12" id="KW-0687">Ribonucleoprotein</keyword>
<proteinExistence type="inferred from homology"/>
<keyword evidence="7" id="KW-0508">mRNA splicing</keyword>
<keyword evidence="6" id="KW-0694">RNA-binding</keyword>
<keyword evidence="13" id="KW-1185">Reference proteome</keyword>
<evidence type="ECO:0000256" key="2">
    <source>
        <dbReference type="ARBA" id="ARBA00004496"/>
    </source>
</evidence>
<dbReference type="PROSITE" id="PS52002">
    <property type="entry name" value="SM"/>
    <property type="match status" value="1"/>
</dbReference>
<dbReference type="InterPro" id="IPR050914">
    <property type="entry name" value="snRNP_SmB/NAA38-like"/>
</dbReference>
<dbReference type="SUPFAM" id="SSF50182">
    <property type="entry name" value="Sm-like ribonucleoproteins"/>
    <property type="match status" value="1"/>
</dbReference>
<dbReference type="InterPro" id="IPR001163">
    <property type="entry name" value="Sm_dom_euk/arc"/>
</dbReference>
<evidence type="ECO:0000256" key="6">
    <source>
        <dbReference type="ARBA" id="ARBA00022884"/>
    </source>
</evidence>
<keyword evidence="8" id="KW-0539">Nucleus</keyword>